<evidence type="ECO:0000313" key="2">
    <source>
        <dbReference type="Proteomes" id="UP000324974"/>
    </source>
</evidence>
<dbReference type="SUPFAM" id="SSF102405">
    <property type="entry name" value="MCP/YpsA-like"/>
    <property type="match status" value="1"/>
</dbReference>
<organism evidence="1 2">
    <name type="scientific">Limnoglobus roseus</name>
    <dbReference type="NCBI Taxonomy" id="2598579"/>
    <lineage>
        <taxon>Bacteria</taxon>
        <taxon>Pseudomonadati</taxon>
        <taxon>Planctomycetota</taxon>
        <taxon>Planctomycetia</taxon>
        <taxon>Gemmatales</taxon>
        <taxon>Gemmataceae</taxon>
        <taxon>Limnoglobus</taxon>
    </lineage>
</organism>
<reference evidence="2" key="1">
    <citation type="submission" date="2019-08" db="EMBL/GenBank/DDBJ databases">
        <title>Limnoglobus roseus gen. nov., sp. nov., a novel freshwater planctomycete with a giant genome from the family Gemmataceae.</title>
        <authorList>
            <person name="Kulichevskaya I.S."/>
            <person name="Naumoff D.G."/>
            <person name="Miroshnikov K."/>
            <person name="Ivanova A."/>
            <person name="Philippov D.A."/>
            <person name="Hakobyan A."/>
            <person name="Rijpstra I.C."/>
            <person name="Sinninghe Damste J.S."/>
            <person name="Liesack W."/>
            <person name="Dedysh S.N."/>
        </authorList>
    </citation>
    <scope>NUCLEOTIDE SEQUENCE [LARGE SCALE GENOMIC DNA]</scope>
    <source>
        <strain evidence="2">PX52</strain>
    </source>
</reference>
<name>A0A5C1AMI8_9BACT</name>
<keyword evidence="2" id="KW-1185">Reference proteome</keyword>
<protein>
    <recommendedName>
        <fullName evidence="3">Rossmann fold nucleotide-binding protein</fullName>
    </recommendedName>
</protein>
<dbReference type="PANTHER" id="PTHR43393">
    <property type="entry name" value="CYTOKININ RIBOSIDE 5'-MONOPHOSPHATE PHOSPHORIBOHYDROLASE"/>
    <property type="match status" value="1"/>
</dbReference>
<accession>A0A5C1AMI8</accession>
<dbReference type="KEGG" id="lrs:PX52LOC_06245"/>
<sequence length="385" mass="43159">MKPEIDTEQKVLGWLKDPKPAVFQWQRLAKHSAEIAKLQLDDCVFLGCEMGDDLLAAAAKAKCFVIPRRPDLIFDPFTPGLYTPGELYDKFKDGGYEACLDRRIYLSFMDKDKHVPLPADVDTVLLRRLHDASISVALENLLDAKARTKCVAIMGGHDMERTNSTYTAVAKLALNLTAAGYMILTGGGPGLMEAGNLGAYCAGFDQPEKILETAILRMKDSPKYTSENWLKDAYAAWEEMGKPKDPAKSRNIGIPTWFYGHEPPNLFATDIAKYFENSVREEGLLALAVGGIIFARGNGGTVQEIFQDANQNYYRTIDNVKSPMILFESDYWNPDKMVFDDPNDKRKKVYPVLQKLANEKKFDDYILLTDDPAAIVQFIKDHPPV</sequence>
<dbReference type="OrthoDB" id="9801098at2"/>
<dbReference type="Proteomes" id="UP000324974">
    <property type="component" value="Chromosome"/>
</dbReference>
<proteinExistence type="predicted"/>
<dbReference type="InterPro" id="IPR052341">
    <property type="entry name" value="LOG_family_nucleotidases"/>
</dbReference>
<dbReference type="EMBL" id="CP042425">
    <property type="protein sequence ID" value="QEL19186.1"/>
    <property type="molecule type" value="Genomic_DNA"/>
</dbReference>
<gene>
    <name evidence="1" type="ORF">PX52LOC_06245</name>
</gene>
<dbReference type="RefSeq" id="WP_149113610.1">
    <property type="nucleotide sequence ID" value="NZ_CP042425.1"/>
</dbReference>
<evidence type="ECO:0000313" key="1">
    <source>
        <dbReference type="EMBL" id="QEL19186.1"/>
    </source>
</evidence>
<dbReference type="AlphaFoldDB" id="A0A5C1AMI8"/>
<dbReference type="GO" id="GO:0005829">
    <property type="term" value="C:cytosol"/>
    <property type="evidence" value="ECO:0007669"/>
    <property type="project" value="TreeGrafter"/>
</dbReference>
<dbReference type="Gene3D" id="3.40.50.450">
    <property type="match status" value="1"/>
</dbReference>
<evidence type="ECO:0008006" key="3">
    <source>
        <dbReference type="Google" id="ProtNLM"/>
    </source>
</evidence>
<dbReference type="PANTHER" id="PTHR43393:SF3">
    <property type="entry name" value="LYSINE DECARBOXYLASE-LIKE PROTEIN"/>
    <property type="match status" value="1"/>
</dbReference>